<dbReference type="CDD" id="cd15571">
    <property type="entry name" value="ePHD"/>
    <property type="match status" value="2"/>
</dbReference>
<feature type="region of interest" description="Disordered" evidence="6">
    <location>
        <begin position="212"/>
        <end position="233"/>
    </location>
</feature>
<keyword evidence="10" id="KW-1185">Reference proteome</keyword>
<dbReference type="OMA" id="TTCDVCC"/>
<feature type="compositionally biased region" description="Polar residues" evidence="6">
    <location>
        <begin position="567"/>
        <end position="579"/>
    </location>
</feature>
<dbReference type="PANTHER" id="PTHR13793:SF107">
    <property type="entry name" value="BROMODOMAIN-CONTAINING PROTEIN HOMOLOG"/>
    <property type="match status" value="1"/>
</dbReference>
<feature type="domain" description="PHD-type" evidence="7">
    <location>
        <begin position="310"/>
        <end position="361"/>
    </location>
</feature>
<feature type="compositionally biased region" description="Basic and acidic residues" evidence="6">
    <location>
        <begin position="745"/>
        <end position="760"/>
    </location>
</feature>
<feature type="compositionally biased region" description="Basic and acidic residues" evidence="6">
    <location>
        <begin position="110"/>
        <end position="122"/>
    </location>
</feature>
<dbReference type="GO" id="GO:0008270">
    <property type="term" value="F:zinc ion binding"/>
    <property type="evidence" value="ECO:0007669"/>
    <property type="project" value="UniProtKB-KW"/>
</dbReference>
<dbReference type="Proteomes" id="UP000596660">
    <property type="component" value="Unplaced"/>
</dbReference>
<dbReference type="InterPro" id="IPR019787">
    <property type="entry name" value="Znf_PHD-finger"/>
</dbReference>
<keyword evidence="2 4" id="KW-0863">Zinc-finger</keyword>
<dbReference type="Pfam" id="PF13831">
    <property type="entry name" value="PHD_2"/>
    <property type="match status" value="2"/>
</dbReference>
<evidence type="ECO:0008006" key="11">
    <source>
        <dbReference type="Google" id="ProtNLM"/>
    </source>
</evidence>
<proteinExistence type="predicted"/>
<feature type="compositionally biased region" description="Basic and acidic residues" evidence="6">
    <location>
        <begin position="224"/>
        <end position="233"/>
    </location>
</feature>
<dbReference type="InterPro" id="IPR050701">
    <property type="entry name" value="Histone_Mod_Regulator"/>
</dbReference>
<reference evidence="9" key="1">
    <citation type="journal article" date="2017" name="Nature">
        <title>The genome of Chenopodium quinoa.</title>
        <authorList>
            <person name="Jarvis D.E."/>
            <person name="Ho Y.S."/>
            <person name="Lightfoot D.J."/>
            <person name="Schmoeckel S.M."/>
            <person name="Li B."/>
            <person name="Borm T.J.A."/>
            <person name="Ohyanagi H."/>
            <person name="Mineta K."/>
            <person name="Michell C.T."/>
            <person name="Saber N."/>
            <person name="Kharbatia N.M."/>
            <person name="Rupper R.R."/>
            <person name="Sharp A.R."/>
            <person name="Dally N."/>
            <person name="Boughton B.A."/>
            <person name="Woo Y.H."/>
            <person name="Gao G."/>
            <person name="Schijlen E.G.W.M."/>
            <person name="Guo X."/>
            <person name="Momin A.A."/>
            <person name="Negrao S."/>
            <person name="Al-Babili S."/>
            <person name="Gehring C."/>
            <person name="Roessner U."/>
            <person name="Jung C."/>
            <person name="Murphy K."/>
            <person name="Arold S.T."/>
            <person name="Gojobori T."/>
            <person name="van der Linden C.G."/>
            <person name="van Loo E.N."/>
            <person name="Jellen E.N."/>
            <person name="Maughan P.J."/>
            <person name="Tester M."/>
        </authorList>
    </citation>
    <scope>NUCLEOTIDE SEQUENCE [LARGE SCALE GENOMIC DNA]</scope>
    <source>
        <strain evidence="9">cv. PI 614886</strain>
    </source>
</reference>
<feature type="domain" description="PHD-type" evidence="8">
    <location>
        <begin position="1115"/>
        <end position="1225"/>
    </location>
</feature>
<dbReference type="InterPro" id="IPR034732">
    <property type="entry name" value="EPHD"/>
</dbReference>
<feature type="region of interest" description="Disordered" evidence="6">
    <location>
        <begin position="1347"/>
        <end position="1377"/>
    </location>
</feature>
<dbReference type="PANTHER" id="PTHR13793">
    <property type="entry name" value="PHD FINGER PROTEINS"/>
    <property type="match status" value="1"/>
</dbReference>
<keyword evidence="1" id="KW-0479">Metal-binding</keyword>
<evidence type="ECO:0000256" key="6">
    <source>
        <dbReference type="SAM" id="MobiDB-lite"/>
    </source>
</evidence>
<dbReference type="EnsemblPlants" id="AUR62004693-RA">
    <property type="protein sequence ID" value="AUR62004693-RA:cds"/>
    <property type="gene ID" value="AUR62004693"/>
</dbReference>
<feature type="compositionally biased region" description="Low complexity" evidence="6">
    <location>
        <begin position="29"/>
        <end position="47"/>
    </location>
</feature>
<evidence type="ECO:0000256" key="3">
    <source>
        <dbReference type="ARBA" id="ARBA00022833"/>
    </source>
</evidence>
<organism evidence="9 10">
    <name type="scientific">Chenopodium quinoa</name>
    <name type="common">Quinoa</name>
    <dbReference type="NCBI Taxonomy" id="63459"/>
    <lineage>
        <taxon>Eukaryota</taxon>
        <taxon>Viridiplantae</taxon>
        <taxon>Streptophyta</taxon>
        <taxon>Embryophyta</taxon>
        <taxon>Tracheophyta</taxon>
        <taxon>Spermatophyta</taxon>
        <taxon>Magnoliopsida</taxon>
        <taxon>eudicotyledons</taxon>
        <taxon>Gunneridae</taxon>
        <taxon>Pentapetalae</taxon>
        <taxon>Caryophyllales</taxon>
        <taxon>Chenopodiaceae</taxon>
        <taxon>Chenopodioideae</taxon>
        <taxon>Atripliceae</taxon>
        <taxon>Chenopodium</taxon>
    </lineage>
</organism>
<evidence type="ECO:0000259" key="8">
    <source>
        <dbReference type="PROSITE" id="PS51805"/>
    </source>
</evidence>
<dbReference type="PROSITE" id="PS01359">
    <property type="entry name" value="ZF_PHD_1"/>
    <property type="match status" value="1"/>
</dbReference>
<dbReference type="InterPro" id="IPR019786">
    <property type="entry name" value="Zinc_finger_PHD-type_CS"/>
</dbReference>
<dbReference type="SUPFAM" id="SSF57903">
    <property type="entry name" value="FYVE/PHD zinc finger"/>
    <property type="match status" value="2"/>
</dbReference>
<feature type="region of interest" description="Disordered" evidence="6">
    <location>
        <begin position="1299"/>
        <end position="1324"/>
    </location>
</feature>
<dbReference type="Gramene" id="AUR62004693-RA">
    <property type="protein sequence ID" value="AUR62004693-RA:cds"/>
    <property type="gene ID" value="AUR62004693"/>
</dbReference>
<evidence type="ECO:0000256" key="4">
    <source>
        <dbReference type="PROSITE-ProRule" id="PRU00146"/>
    </source>
</evidence>
<dbReference type="PROSITE" id="PS51805">
    <property type="entry name" value="EPHD"/>
    <property type="match status" value="2"/>
</dbReference>
<evidence type="ECO:0000256" key="5">
    <source>
        <dbReference type="SAM" id="Coils"/>
    </source>
</evidence>
<feature type="coiled-coil region" evidence="5">
    <location>
        <begin position="964"/>
        <end position="991"/>
    </location>
</feature>
<feature type="domain" description="PHD-type" evidence="7">
    <location>
        <begin position="1047"/>
        <end position="1096"/>
    </location>
</feature>
<feature type="region of interest" description="Disordered" evidence="6">
    <location>
        <begin position="561"/>
        <end position="585"/>
    </location>
</feature>
<feature type="region of interest" description="Disordered" evidence="6">
    <location>
        <begin position="93"/>
        <end position="122"/>
    </location>
</feature>
<dbReference type="SMART" id="SM00249">
    <property type="entry name" value="PHD"/>
    <property type="match status" value="4"/>
</dbReference>
<accession>A0A803L083</accession>
<keyword evidence="5" id="KW-0175">Coiled coil</keyword>
<feature type="region of interest" description="Disordered" evidence="6">
    <location>
        <begin position="742"/>
        <end position="761"/>
    </location>
</feature>
<feature type="region of interest" description="Disordered" evidence="6">
    <location>
        <begin position="1"/>
        <end position="47"/>
    </location>
</feature>
<sequence length="1454" mass="160765">MTDNSRCQGRGRMMCRGAEGGCGTEEKPCPVSRSSPPASSPVPASMTSPEKFEAVILGVDFYSQALKALSERSPFDSDEVLAKTVATLPSGLAGLLSKQSDSKKKHKRPHSETKSSSRKWSTEKSKNSALWTELEDYFRELTLQDIERLHRFSTSFDSLLDSSNSLLKIPALGKGFRSSSNNNDDIKKVENGHVDIPAAATIKEEEEVVLDDNVPMPDAGGLQGKEEDDKDIDKLPDVKIEDGSSDSLNVVEKGPSPVYTLPTCSSIEWVLGSRNRVLLTTTRPTKKRKLLGSNAGLERLIVAQPCQGSSSLCHVCSMGDSGDQLNQLAACKSCKVVVHQKCYGVQGEIDGSWLCSWCKNIVDAQAGPAPGSDRPCVFCPKTGGALKPFQNVGRGNDGSAEFTHLFCSMWMPEVYIDDTRLMEPVLCQGMKDVRGKLVCNLCKLKLGSCVRCSDGSCRTAFHPLCAREAKHKLEVWGRFGCDDIELRAFCSKHSGNFNPDDSVALESHEQNHAVGSDLLGSSIESASLPENKIKKLKIGCKNGDKVTLQIGVADADSNNLGEREWQDQGQDANSNTNLELGSGDGEKLSDMGLGGACEDVKTSRLLDLGLVLKKLIDRRKISMEHIASQIGISEDSLAARLTDNQLSPELYFKLLRWLKGRSYLDTAAKDWREKLRCLMPSEAELNTDDRTDAVTLRHFDISDDVPVKSVPPRRRTVGNIRILNEDKDVSLCNDKRLGNGALTKEATEHEDMNDHEKQSKDSISNSIEEIMVVGVERPTVDASPTSDSTILKPNSHFDIDYNGAEEGTSSGKSSLLDLDHDTPSCSSVYTVGYCDGNSEPGINSSVHPYIQKKLDEVQSWLSRRTPDINGCIELESWAMEQTVNAEKKFSVCNGEGEEREVKADEMGVSDLSPENELEGEIIFFQQQLLCNTVALKYQLVCKIVNSLPNEMDSVRKRRWDSVHVNQYIYELKEARKQVSSLRKDMVDESSQQENLLKVESGMVRGSLSSLSVPCTKVSNPTLDAPKAKSDGYSDVFPFASGTPKEHPKSCDICRRSESLLNPILVCSSCKVAVHLNCYRSVKESTGPWYCELCDESSSSKVSRATVNSWENSNPIEECGLCGASNGAFRKSSNGQWVHAYCAEWVFDSTFKRGQVSPVIGMETVPKGNDMCCVCHKKFGVCIKCNYGNCQSTFHPSCARSADYYMYTKYIGGGKMQHKAYCSKHSLEQRTKAETQKHGAEDLKIVKQHRVELEKLRLLCERIVKREKLKRELVICNHDVFASKQDSLVFSMLVQRPFSSHESSDSATTSLKGHVDGSRSCSDAMQRSDDITVDSALSTKRCIRLPRSIDNDQKTEVSSTSRHHVPKPPDRGSFAGKQIPVRASLASRDFSQSMDNSLNSRKHLETFEKELVMTSDQASLKNRRLPKGYIYVPIDYLSNGKPVRHNSVEREEVDD</sequence>
<dbReference type="GO" id="GO:0006357">
    <property type="term" value="P:regulation of transcription by RNA polymerase II"/>
    <property type="evidence" value="ECO:0007669"/>
    <property type="project" value="TreeGrafter"/>
</dbReference>
<protein>
    <recommendedName>
        <fullName evidence="11">PHD finger family protein</fullName>
    </recommendedName>
</protein>
<dbReference type="InterPro" id="IPR013083">
    <property type="entry name" value="Znf_RING/FYVE/PHD"/>
</dbReference>
<feature type="domain" description="PHD-type" evidence="8">
    <location>
        <begin position="373"/>
        <end position="494"/>
    </location>
</feature>
<reference evidence="9" key="2">
    <citation type="submission" date="2021-03" db="UniProtKB">
        <authorList>
            <consortium name="EnsemblPlants"/>
        </authorList>
    </citation>
    <scope>IDENTIFICATION</scope>
</reference>
<dbReference type="Pfam" id="PF13832">
    <property type="entry name" value="zf-HC5HC2H_2"/>
    <property type="match status" value="2"/>
</dbReference>
<evidence type="ECO:0000313" key="10">
    <source>
        <dbReference type="Proteomes" id="UP000596660"/>
    </source>
</evidence>
<evidence type="ECO:0000313" key="9">
    <source>
        <dbReference type="EnsemblPlants" id="AUR62004693-RA:cds"/>
    </source>
</evidence>
<dbReference type="InterPro" id="IPR001965">
    <property type="entry name" value="Znf_PHD"/>
</dbReference>
<dbReference type="InterPro" id="IPR011011">
    <property type="entry name" value="Znf_FYVE_PHD"/>
</dbReference>
<dbReference type="Gene3D" id="3.30.40.10">
    <property type="entry name" value="Zinc/RING finger domain, C3HC4 (zinc finger)"/>
    <property type="match status" value="4"/>
</dbReference>
<keyword evidence="3" id="KW-0862">Zinc</keyword>
<feature type="compositionally biased region" description="Low complexity" evidence="6">
    <location>
        <begin position="1"/>
        <end position="17"/>
    </location>
</feature>
<evidence type="ECO:0000259" key="7">
    <source>
        <dbReference type="PROSITE" id="PS50016"/>
    </source>
</evidence>
<name>A0A803L083_CHEQI</name>
<dbReference type="GO" id="GO:0005634">
    <property type="term" value="C:nucleus"/>
    <property type="evidence" value="ECO:0007669"/>
    <property type="project" value="UniProtKB-ARBA"/>
</dbReference>
<evidence type="ECO:0000256" key="2">
    <source>
        <dbReference type="ARBA" id="ARBA00022771"/>
    </source>
</evidence>
<evidence type="ECO:0000256" key="1">
    <source>
        <dbReference type="ARBA" id="ARBA00022723"/>
    </source>
</evidence>
<dbReference type="PROSITE" id="PS50016">
    <property type="entry name" value="ZF_PHD_2"/>
    <property type="match status" value="2"/>
</dbReference>